<reference evidence="2 3" key="1">
    <citation type="submission" date="2020-09" db="EMBL/GenBank/DDBJ databases">
        <title>De no assembly of potato wild relative species, Solanum commersonii.</title>
        <authorList>
            <person name="Cho K."/>
        </authorList>
    </citation>
    <scope>NUCLEOTIDE SEQUENCE [LARGE SCALE GENOMIC DNA]</scope>
    <source>
        <strain evidence="2">LZ3.2</strain>
        <tissue evidence="2">Leaf</tissue>
    </source>
</reference>
<gene>
    <name evidence="2" type="ORF">H5410_030138</name>
</gene>
<dbReference type="OrthoDB" id="10358517at2759"/>
<evidence type="ECO:0000313" key="2">
    <source>
        <dbReference type="EMBL" id="KAG5598768.1"/>
    </source>
</evidence>
<name>A0A9J5YGK9_SOLCO</name>
<feature type="region of interest" description="Disordered" evidence="1">
    <location>
        <begin position="343"/>
        <end position="380"/>
    </location>
</feature>
<feature type="compositionally biased region" description="Basic and acidic residues" evidence="1">
    <location>
        <begin position="363"/>
        <end position="380"/>
    </location>
</feature>
<proteinExistence type="predicted"/>
<accession>A0A9J5YGK9</accession>
<keyword evidence="3" id="KW-1185">Reference proteome</keyword>
<dbReference type="Proteomes" id="UP000824120">
    <property type="component" value="Chromosome 6"/>
</dbReference>
<dbReference type="AlphaFoldDB" id="A0A9J5YGK9"/>
<sequence length="380" mass="42047">MGGGGGGGICYCKHQSHDEDSCHLISKRNQNNKQIDDTIEVALKGTTYSEKYQGDTVDVDKSKATSLDRQLVAFTFEQNHVDSMDVDTSNIGVQIDIKNKGNCNNQHTATNEMQSKEVGLNLMSNATKNAEGTPRVGVNVPQVGSGQKLMDSGQKLIDTSDVEDAENSRKHVLQVENENPTKNWTLVAHKKSTSSRILSPTSQNNSPCSEKGPIGNFHDSEKRQDTSNASRDLLCSNSFDALLKTTGKQVRLIENDNDLIQEKQVSPPALNRKLSPEAPIFVPKYVLAKKNESRALVSNTIDSCEDSLDEDGVDLGEDSLDEDVEDNMLDICFDRVAREGDISLRQQRSGSNKRKKKTHGRQHSWDGKMTEEFVPRHLSM</sequence>
<feature type="compositionally biased region" description="Basic residues" evidence="1">
    <location>
        <begin position="351"/>
        <end position="362"/>
    </location>
</feature>
<evidence type="ECO:0008006" key="4">
    <source>
        <dbReference type="Google" id="ProtNLM"/>
    </source>
</evidence>
<dbReference type="EMBL" id="JACXVP010000006">
    <property type="protein sequence ID" value="KAG5598768.1"/>
    <property type="molecule type" value="Genomic_DNA"/>
</dbReference>
<evidence type="ECO:0000256" key="1">
    <source>
        <dbReference type="SAM" id="MobiDB-lite"/>
    </source>
</evidence>
<evidence type="ECO:0000313" key="3">
    <source>
        <dbReference type="Proteomes" id="UP000824120"/>
    </source>
</evidence>
<feature type="region of interest" description="Disordered" evidence="1">
    <location>
        <begin position="129"/>
        <end position="150"/>
    </location>
</feature>
<protein>
    <recommendedName>
        <fullName evidence="4">NB-ARC domain containing protein</fullName>
    </recommendedName>
</protein>
<comment type="caution">
    <text evidence="2">The sequence shown here is derived from an EMBL/GenBank/DDBJ whole genome shotgun (WGS) entry which is preliminary data.</text>
</comment>
<feature type="compositionally biased region" description="Polar residues" evidence="1">
    <location>
        <begin position="194"/>
        <end position="208"/>
    </location>
</feature>
<feature type="region of interest" description="Disordered" evidence="1">
    <location>
        <begin position="192"/>
        <end position="229"/>
    </location>
</feature>
<organism evidence="2 3">
    <name type="scientific">Solanum commersonii</name>
    <name type="common">Commerson's wild potato</name>
    <name type="synonym">Commerson's nightshade</name>
    <dbReference type="NCBI Taxonomy" id="4109"/>
    <lineage>
        <taxon>Eukaryota</taxon>
        <taxon>Viridiplantae</taxon>
        <taxon>Streptophyta</taxon>
        <taxon>Embryophyta</taxon>
        <taxon>Tracheophyta</taxon>
        <taxon>Spermatophyta</taxon>
        <taxon>Magnoliopsida</taxon>
        <taxon>eudicotyledons</taxon>
        <taxon>Gunneridae</taxon>
        <taxon>Pentapetalae</taxon>
        <taxon>asterids</taxon>
        <taxon>lamiids</taxon>
        <taxon>Solanales</taxon>
        <taxon>Solanaceae</taxon>
        <taxon>Solanoideae</taxon>
        <taxon>Solaneae</taxon>
        <taxon>Solanum</taxon>
    </lineage>
</organism>